<dbReference type="InterPro" id="IPR006311">
    <property type="entry name" value="TAT_signal"/>
</dbReference>
<evidence type="ECO:0000313" key="3">
    <source>
        <dbReference type="Proteomes" id="UP000583800"/>
    </source>
</evidence>
<dbReference type="PANTHER" id="PTHR43649:SF30">
    <property type="entry name" value="ABC TRANSPORTER SUBSTRATE-BINDING PROTEIN"/>
    <property type="match status" value="1"/>
</dbReference>
<evidence type="ECO:0000256" key="1">
    <source>
        <dbReference type="SAM" id="SignalP"/>
    </source>
</evidence>
<dbReference type="AlphaFoldDB" id="A0A7X0BW41"/>
<dbReference type="Proteomes" id="UP000583800">
    <property type="component" value="Unassembled WGS sequence"/>
</dbReference>
<organism evidence="2 3">
    <name type="scientific">Nonomuraea muscovyensis</name>
    <dbReference type="NCBI Taxonomy" id="1124761"/>
    <lineage>
        <taxon>Bacteria</taxon>
        <taxon>Bacillati</taxon>
        <taxon>Actinomycetota</taxon>
        <taxon>Actinomycetes</taxon>
        <taxon>Streptosporangiales</taxon>
        <taxon>Streptosporangiaceae</taxon>
        <taxon>Nonomuraea</taxon>
    </lineage>
</organism>
<sequence length="443" mass="48241">MIASLNRRQFLGAAGAGLLAFAAGCGGSGSGMAQPEGKVPEQYAKRQRVVIWYPWSGVPGDAFQRLVTAFNGSQSDIYVEAQFQGTYDETAQKLATAMQARQLPDLCVFSEVTWNKFHLNDTLEPLGSYFSGGSLKPADYIDQLIGEGTVKNEVWWVPFARSTPLFYYNKELFAAAGLPDRGPETWTELREWAPALAARKVNGQSPKLTAYFKVDGDWQFQGTVWQWGGAYSSGLDVTIDQGGAVEAGEWQRRLIHDDKLAYMAQSPKLDFANGLIATVCESTGALTGITKDSPFEVGTAFLPEHTAFGCPTGGGGISIMAGAAKERKQAAFQFLSFLARPENATRWSVETGYLPSTKAALETAEMKKLFADKPNFKMAVDQLPKTKAQDQVRLLVPNANRAIYGGLQKIYADNQPAAEVFAAVAAELKKGVESVRATVEKRR</sequence>
<name>A0A7X0BW41_9ACTN</name>
<dbReference type="InterPro" id="IPR006059">
    <property type="entry name" value="SBP"/>
</dbReference>
<reference evidence="2 3" key="1">
    <citation type="submission" date="2020-08" db="EMBL/GenBank/DDBJ databases">
        <title>Sequencing the genomes of 1000 actinobacteria strains.</title>
        <authorList>
            <person name="Klenk H.-P."/>
        </authorList>
    </citation>
    <scope>NUCLEOTIDE SEQUENCE [LARGE SCALE GENOMIC DNA]</scope>
    <source>
        <strain evidence="2 3">DSM 45913</strain>
    </source>
</reference>
<dbReference type="RefSeq" id="WP_185081897.1">
    <property type="nucleotide sequence ID" value="NZ_JACHJB010000001.1"/>
</dbReference>
<dbReference type="EMBL" id="JACHJB010000001">
    <property type="protein sequence ID" value="MBB6343658.1"/>
    <property type="molecule type" value="Genomic_DNA"/>
</dbReference>
<dbReference type="CDD" id="cd14748">
    <property type="entry name" value="PBP2_UgpB"/>
    <property type="match status" value="1"/>
</dbReference>
<proteinExistence type="predicted"/>
<dbReference type="SUPFAM" id="SSF53850">
    <property type="entry name" value="Periplasmic binding protein-like II"/>
    <property type="match status" value="1"/>
</dbReference>
<accession>A0A7X0BW41</accession>
<dbReference type="Gene3D" id="3.40.190.10">
    <property type="entry name" value="Periplasmic binding protein-like II"/>
    <property type="match status" value="2"/>
</dbReference>
<gene>
    <name evidence="2" type="ORF">FHU36_000167</name>
</gene>
<dbReference type="PROSITE" id="PS51318">
    <property type="entry name" value="TAT"/>
    <property type="match status" value="1"/>
</dbReference>
<dbReference type="InterPro" id="IPR050490">
    <property type="entry name" value="Bact_solute-bd_prot1"/>
</dbReference>
<dbReference type="PANTHER" id="PTHR43649">
    <property type="entry name" value="ARABINOSE-BINDING PROTEIN-RELATED"/>
    <property type="match status" value="1"/>
</dbReference>
<keyword evidence="1" id="KW-0732">Signal</keyword>
<feature type="chain" id="PRO_5038820180" evidence="1">
    <location>
        <begin position="34"/>
        <end position="443"/>
    </location>
</feature>
<dbReference type="PROSITE" id="PS51257">
    <property type="entry name" value="PROKAR_LIPOPROTEIN"/>
    <property type="match status" value="1"/>
</dbReference>
<keyword evidence="3" id="KW-1185">Reference proteome</keyword>
<comment type="caution">
    <text evidence="2">The sequence shown here is derived from an EMBL/GenBank/DDBJ whole genome shotgun (WGS) entry which is preliminary data.</text>
</comment>
<dbReference type="Pfam" id="PF13416">
    <property type="entry name" value="SBP_bac_8"/>
    <property type="match status" value="1"/>
</dbReference>
<feature type="signal peptide" evidence="1">
    <location>
        <begin position="1"/>
        <end position="33"/>
    </location>
</feature>
<evidence type="ECO:0000313" key="2">
    <source>
        <dbReference type="EMBL" id="MBB6343658.1"/>
    </source>
</evidence>
<protein>
    <submittedName>
        <fullName evidence="2">sn-glycerol 3-phosphate transport system substrate-binding protein</fullName>
    </submittedName>
</protein>